<dbReference type="AlphaFoldDB" id="A0A2U3B6J6"/>
<evidence type="ECO:0000256" key="4">
    <source>
        <dbReference type="RuleBase" id="RU362110"/>
    </source>
</evidence>
<keyword evidence="5" id="KW-0963">Cytoplasm</keyword>
<dbReference type="InterPro" id="IPR006232">
    <property type="entry name" value="Suc6P_hydrolase"/>
</dbReference>
<dbReference type="GO" id="GO:0005985">
    <property type="term" value="P:sucrose metabolic process"/>
    <property type="evidence" value="ECO:0007669"/>
    <property type="project" value="UniProtKB-UniPathway"/>
</dbReference>
<dbReference type="InterPro" id="IPR013189">
    <property type="entry name" value="Glyco_hydro_32_C"/>
</dbReference>
<feature type="domain" description="Glycosyl hydrolase family 32 N-terminal" evidence="6">
    <location>
        <begin position="97"/>
        <end position="401"/>
    </location>
</feature>
<dbReference type="EMBL" id="QFWT01000009">
    <property type="protein sequence ID" value="PWI32392.1"/>
    <property type="molecule type" value="Genomic_DNA"/>
</dbReference>
<evidence type="ECO:0000256" key="2">
    <source>
        <dbReference type="ARBA" id="ARBA00022801"/>
    </source>
</evidence>
<comment type="catalytic activity">
    <reaction evidence="4">
        <text>Hydrolysis of terminal non-reducing beta-D-fructofuranoside residues in beta-D-fructofuranosides.</text>
        <dbReference type="EC" id="3.2.1.26"/>
    </reaction>
</comment>
<dbReference type="GO" id="GO:0005737">
    <property type="term" value="C:cytoplasm"/>
    <property type="evidence" value="ECO:0007669"/>
    <property type="project" value="UniProtKB-SubCell"/>
</dbReference>
<comment type="pathway">
    <text evidence="5">Glycan biosynthesis; sucrose metabolism.</text>
</comment>
<accession>A0A2U3B6J6</accession>
<dbReference type="UniPathway" id="UPA00238"/>
<evidence type="ECO:0000313" key="9">
    <source>
        <dbReference type="Proteomes" id="UP000245362"/>
    </source>
</evidence>
<proteinExistence type="inferred from homology"/>
<dbReference type="NCBIfam" id="TIGR01322">
    <property type="entry name" value="scrB_fam"/>
    <property type="match status" value="1"/>
</dbReference>
<evidence type="ECO:0000259" key="6">
    <source>
        <dbReference type="Pfam" id="PF00251"/>
    </source>
</evidence>
<name>A0A2U3B6J6_9VIBR</name>
<dbReference type="Proteomes" id="UP000245362">
    <property type="component" value="Unassembled WGS sequence"/>
</dbReference>
<dbReference type="Gene3D" id="2.60.120.560">
    <property type="entry name" value="Exo-inulinase, domain 1"/>
    <property type="match status" value="1"/>
</dbReference>
<comment type="similarity">
    <text evidence="1 4">Belongs to the glycosyl hydrolase 32 family.</text>
</comment>
<dbReference type="SMART" id="SM00640">
    <property type="entry name" value="Glyco_32"/>
    <property type="match status" value="1"/>
</dbReference>
<keyword evidence="3 4" id="KW-0326">Glycosidase</keyword>
<dbReference type="InterPro" id="IPR018053">
    <property type="entry name" value="Glyco_hydro_32_AS"/>
</dbReference>
<evidence type="ECO:0000256" key="3">
    <source>
        <dbReference type="ARBA" id="ARBA00023295"/>
    </source>
</evidence>
<reference evidence="8 9" key="1">
    <citation type="submission" date="2018-05" db="EMBL/GenBank/DDBJ databases">
        <title>Vibrio limimaris sp. nov., isolated from marine sediment.</title>
        <authorList>
            <person name="Li C.-M."/>
        </authorList>
    </citation>
    <scope>NUCLEOTIDE SEQUENCE [LARGE SCALE GENOMIC DNA]</scope>
    <source>
        <strain evidence="8 9">E4404</strain>
    </source>
</reference>
<dbReference type="PANTHER" id="PTHR43101">
    <property type="entry name" value="BETA-FRUCTOSIDASE"/>
    <property type="match status" value="1"/>
</dbReference>
<dbReference type="Pfam" id="PF00251">
    <property type="entry name" value="Glyco_hydro_32N"/>
    <property type="match status" value="1"/>
</dbReference>
<dbReference type="InterPro" id="IPR001362">
    <property type="entry name" value="Glyco_hydro_32"/>
</dbReference>
<organism evidence="8 9">
    <name type="scientific">Vibrio albus</name>
    <dbReference type="NCBI Taxonomy" id="2200953"/>
    <lineage>
        <taxon>Bacteria</taxon>
        <taxon>Pseudomonadati</taxon>
        <taxon>Pseudomonadota</taxon>
        <taxon>Gammaproteobacteria</taxon>
        <taxon>Vibrionales</taxon>
        <taxon>Vibrionaceae</taxon>
        <taxon>Vibrio</taxon>
    </lineage>
</organism>
<dbReference type="Pfam" id="PF08244">
    <property type="entry name" value="Glyco_hydro_32C"/>
    <property type="match status" value="1"/>
</dbReference>
<evidence type="ECO:0000256" key="1">
    <source>
        <dbReference type="ARBA" id="ARBA00009902"/>
    </source>
</evidence>
<dbReference type="SUPFAM" id="SSF75005">
    <property type="entry name" value="Arabinanase/levansucrase/invertase"/>
    <property type="match status" value="1"/>
</dbReference>
<dbReference type="InterPro" id="IPR013320">
    <property type="entry name" value="ConA-like_dom_sf"/>
</dbReference>
<dbReference type="SUPFAM" id="SSF49899">
    <property type="entry name" value="Concanavalin A-like lectins/glucanases"/>
    <property type="match status" value="1"/>
</dbReference>
<dbReference type="EC" id="3.2.1.26" evidence="4"/>
<dbReference type="InterPro" id="IPR013148">
    <property type="entry name" value="Glyco_hydro_32_N"/>
</dbReference>
<dbReference type="OrthoDB" id="9801455at2"/>
<dbReference type="GO" id="GO:0004564">
    <property type="term" value="F:beta-fructofuranosidase activity"/>
    <property type="evidence" value="ECO:0007669"/>
    <property type="project" value="UniProtKB-EC"/>
</dbReference>
<protein>
    <recommendedName>
        <fullName evidence="4">Sucrose-6-phosphate hydrolase</fullName>
        <ecNumber evidence="4">3.2.1.26</ecNumber>
    </recommendedName>
    <alternativeName>
        <fullName evidence="5">Invertase</fullName>
    </alternativeName>
</protein>
<dbReference type="InterPro" id="IPR051214">
    <property type="entry name" value="GH32_Enzymes"/>
</dbReference>
<dbReference type="CDD" id="cd18623">
    <property type="entry name" value="GH32_ScrB-like"/>
    <property type="match status" value="1"/>
</dbReference>
<dbReference type="InterPro" id="IPR023296">
    <property type="entry name" value="Glyco_hydro_beta-prop_sf"/>
</dbReference>
<evidence type="ECO:0000313" key="8">
    <source>
        <dbReference type="EMBL" id="PWI32392.1"/>
    </source>
</evidence>
<feature type="domain" description="Glycosyl hydrolase family 32 C-terminal" evidence="7">
    <location>
        <begin position="405"/>
        <end position="536"/>
    </location>
</feature>
<dbReference type="PANTHER" id="PTHR43101:SF1">
    <property type="entry name" value="BETA-FRUCTOSIDASE"/>
    <property type="match status" value="1"/>
</dbReference>
<keyword evidence="5" id="KW-0119">Carbohydrate metabolism</keyword>
<keyword evidence="9" id="KW-1185">Reference proteome</keyword>
<sequence length="550" mass="63096">MMMLDKLIAACGGKENIRRILRVEESVVFELVNSEKLTAEAEEWSFSSSLSQLSWHPDEPLTEQEWHRIGQVIESNQHKLISDILLPARSAFRPKWHHAPQQGLINDPNGFIFHQGEYHLFYGLDPLIPGDKNRYWVHYTSTDLVNWHEKPVALYPSDWFDCHGVYSGHAISTEKELVLFYTGNVRVGEDRDRMTTQCIATSTDGIHFTKSGPVIKELPPGVTPHCRDPKVVRNGDHWLMLLGAQKENPDGKLQGRLAMYRSDDLYNWSYVGLSGDKMGDFGYMWECPDLYQVDGQLISNFCPQGIPSESEFHNIPHHCGYAQATLDENDQLSLEGFKELDHGFDFYAPQTAAAADGRRLLIGWMGMPDEIDQPSLQDNWMHQLTCIRELHWKNGRLYQNPARELQAMRGDQHQVEFTGPVMKQVVDVASKSFELHTRFSWPETGAVTLRLMDNGKYYCDFILDADNQRILLDRSRTLPSDGELVREILWENGQDVELQVLADSSSLEIFINDGEYVLSARVFTPEDATNIQLISEQPYCWQPLTYWLLT</sequence>
<comment type="function">
    <text evidence="5">Enables the bacterium to metabolize sucrose as a sole carbon source.</text>
</comment>
<gene>
    <name evidence="8" type="ORF">DI392_15115</name>
</gene>
<evidence type="ECO:0000256" key="5">
    <source>
        <dbReference type="RuleBase" id="RU365015"/>
    </source>
</evidence>
<keyword evidence="2 4" id="KW-0378">Hydrolase</keyword>
<dbReference type="PROSITE" id="PS00609">
    <property type="entry name" value="GLYCOSYL_HYDROL_F32"/>
    <property type="match status" value="1"/>
</dbReference>
<comment type="subcellular location">
    <subcellularLocation>
        <location evidence="5">Cytoplasm</location>
    </subcellularLocation>
</comment>
<comment type="caution">
    <text evidence="8">The sequence shown here is derived from an EMBL/GenBank/DDBJ whole genome shotgun (WGS) entry which is preliminary data.</text>
</comment>
<evidence type="ECO:0000259" key="7">
    <source>
        <dbReference type="Pfam" id="PF08244"/>
    </source>
</evidence>
<dbReference type="Gene3D" id="2.115.10.20">
    <property type="entry name" value="Glycosyl hydrolase domain, family 43"/>
    <property type="match status" value="1"/>
</dbReference>